<dbReference type="Gene3D" id="1.25.40.470">
    <property type="match status" value="1"/>
</dbReference>
<feature type="compositionally biased region" description="Acidic residues" evidence="14">
    <location>
        <begin position="830"/>
        <end position="841"/>
    </location>
</feature>
<dbReference type="CDD" id="cd00200">
    <property type="entry name" value="WD40"/>
    <property type="match status" value="1"/>
</dbReference>
<keyword evidence="5 13" id="KW-0853">WD repeat</keyword>
<keyword evidence="7" id="KW-0931">ER-Golgi transport</keyword>
<dbReference type="RefSeq" id="XP_001322631.1">
    <property type="nucleotide sequence ID" value="XM_001322596.1"/>
</dbReference>
<dbReference type="InterPro" id="IPR010714">
    <property type="entry name" value="Coatomer_asu_C"/>
</dbReference>
<evidence type="ECO:0000256" key="14">
    <source>
        <dbReference type="SAM" id="MobiDB-lite"/>
    </source>
</evidence>
<evidence type="ECO:0000256" key="7">
    <source>
        <dbReference type="ARBA" id="ARBA00022892"/>
    </source>
</evidence>
<organism evidence="18 19">
    <name type="scientific">Trichomonas vaginalis (strain ATCC PRA-98 / G3)</name>
    <dbReference type="NCBI Taxonomy" id="412133"/>
    <lineage>
        <taxon>Eukaryota</taxon>
        <taxon>Metamonada</taxon>
        <taxon>Parabasalia</taxon>
        <taxon>Trichomonadida</taxon>
        <taxon>Trichomonadidae</taxon>
        <taxon>Trichomonas</taxon>
    </lineage>
</organism>
<dbReference type="EMBL" id="DS113338">
    <property type="protein sequence ID" value="EAY10408.1"/>
    <property type="molecule type" value="Genomic_DNA"/>
</dbReference>
<dbReference type="InterPro" id="IPR020472">
    <property type="entry name" value="WD40_PAC1"/>
</dbReference>
<feature type="domain" description="COPA/B second beta-propeller" evidence="15">
    <location>
        <begin position="329"/>
        <end position="569"/>
    </location>
</feature>
<evidence type="ECO:0000256" key="3">
    <source>
        <dbReference type="ARBA" id="ARBA00022448"/>
    </source>
</evidence>
<dbReference type="eggNOG" id="KOG0292">
    <property type="taxonomic scope" value="Eukaryota"/>
</dbReference>
<dbReference type="OrthoDB" id="10261470at2759"/>
<keyword evidence="10" id="KW-0472">Membrane</keyword>
<evidence type="ECO:0000256" key="6">
    <source>
        <dbReference type="ARBA" id="ARBA00022737"/>
    </source>
</evidence>
<accession>A2EA68</accession>
<dbReference type="KEGG" id="tva:4768357"/>
<dbReference type="PROSITE" id="PS50294">
    <property type="entry name" value="WD_REPEATS_REGION"/>
    <property type="match status" value="4"/>
</dbReference>
<dbReference type="GO" id="GO:0005198">
    <property type="term" value="F:structural molecule activity"/>
    <property type="evidence" value="ECO:0007669"/>
    <property type="project" value="InterPro"/>
</dbReference>
<evidence type="ECO:0000256" key="5">
    <source>
        <dbReference type="ARBA" id="ARBA00022574"/>
    </source>
</evidence>
<reference evidence="18" key="2">
    <citation type="journal article" date="2007" name="Science">
        <title>Draft genome sequence of the sexually transmitted pathogen Trichomonas vaginalis.</title>
        <authorList>
            <person name="Carlton J.M."/>
            <person name="Hirt R.P."/>
            <person name="Silva J.C."/>
            <person name="Delcher A.L."/>
            <person name="Schatz M."/>
            <person name="Zhao Q."/>
            <person name="Wortman J.R."/>
            <person name="Bidwell S.L."/>
            <person name="Alsmark U.C.M."/>
            <person name="Besteiro S."/>
            <person name="Sicheritz-Ponten T."/>
            <person name="Noel C.J."/>
            <person name="Dacks J.B."/>
            <person name="Foster P.G."/>
            <person name="Simillion C."/>
            <person name="Van de Peer Y."/>
            <person name="Miranda-Saavedra D."/>
            <person name="Barton G.J."/>
            <person name="Westrop G.D."/>
            <person name="Mueller S."/>
            <person name="Dessi D."/>
            <person name="Fiori P.L."/>
            <person name="Ren Q."/>
            <person name="Paulsen I."/>
            <person name="Zhang H."/>
            <person name="Bastida-Corcuera F.D."/>
            <person name="Simoes-Barbosa A."/>
            <person name="Brown M.T."/>
            <person name="Hayes R.D."/>
            <person name="Mukherjee M."/>
            <person name="Okumura C.Y."/>
            <person name="Schneider R."/>
            <person name="Smith A.J."/>
            <person name="Vanacova S."/>
            <person name="Villalvazo M."/>
            <person name="Haas B.J."/>
            <person name="Pertea M."/>
            <person name="Feldblyum T.V."/>
            <person name="Utterback T.R."/>
            <person name="Shu C.L."/>
            <person name="Osoegawa K."/>
            <person name="de Jong P.J."/>
            <person name="Hrdy I."/>
            <person name="Horvathova L."/>
            <person name="Zubacova Z."/>
            <person name="Dolezal P."/>
            <person name="Malik S.B."/>
            <person name="Logsdon J.M. Jr."/>
            <person name="Henze K."/>
            <person name="Gupta A."/>
            <person name="Wang C.C."/>
            <person name="Dunne R.L."/>
            <person name="Upcroft J.A."/>
            <person name="Upcroft P."/>
            <person name="White O."/>
            <person name="Salzberg S.L."/>
            <person name="Tang P."/>
            <person name="Chiu C.-H."/>
            <person name="Lee Y.-S."/>
            <person name="Embley T.M."/>
            <person name="Coombs G.H."/>
            <person name="Mottram J.C."/>
            <person name="Tachezy J."/>
            <person name="Fraser-Liggett C.M."/>
            <person name="Johnson P.J."/>
        </authorList>
    </citation>
    <scope>NUCLEOTIDE SEQUENCE [LARGE SCALE GENOMIC DNA]</scope>
    <source>
        <strain evidence="18">G3</strain>
    </source>
</reference>
<keyword evidence="6" id="KW-0677">Repeat</keyword>
<dbReference type="FunCoup" id="A2EA68">
    <property type="interactions" value="737"/>
</dbReference>
<evidence type="ECO:0000256" key="4">
    <source>
        <dbReference type="ARBA" id="ARBA00022490"/>
    </source>
</evidence>
<protein>
    <recommendedName>
        <fullName evidence="12">Beta'-coat protein</fullName>
    </recommendedName>
</protein>
<dbReference type="InterPro" id="IPR056176">
    <property type="entry name" value="TPR_COPA_B"/>
</dbReference>
<evidence type="ECO:0000259" key="17">
    <source>
        <dbReference type="Pfam" id="PF23953"/>
    </source>
</evidence>
<dbReference type="InterPro" id="IPR015943">
    <property type="entry name" value="WD40/YVTN_repeat-like_dom_sf"/>
</dbReference>
<dbReference type="PANTHER" id="PTHR19876:SF1">
    <property type="entry name" value="COATOMER SUBUNIT ALPHA"/>
    <property type="match status" value="1"/>
</dbReference>
<keyword evidence="9" id="KW-0333">Golgi apparatus</keyword>
<feature type="repeat" description="WD" evidence="13">
    <location>
        <begin position="192"/>
        <end position="233"/>
    </location>
</feature>
<evidence type="ECO:0000256" key="2">
    <source>
        <dbReference type="ARBA" id="ARBA00004496"/>
    </source>
</evidence>
<dbReference type="GO" id="GO:0006890">
    <property type="term" value="P:retrograde vesicle-mediated transport, Golgi to endoplasmic reticulum"/>
    <property type="evidence" value="ECO:0000318"/>
    <property type="project" value="GO_Central"/>
</dbReference>
<feature type="repeat" description="WD" evidence="13">
    <location>
        <begin position="236"/>
        <end position="268"/>
    </location>
</feature>
<evidence type="ECO:0000256" key="13">
    <source>
        <dbReference type="PROSITE-ProRule" id="PRU00221"/>
    </source>
</evidence>
<evidence type="ECO:0000256" key="9">
    <source>
        <dbReference type="ARBA" id="ARBA00023034"/>
    </source>
</evidence>
<keyword evidence="8" id="KW-0653">Protein transport</keyword>
<gene>
    <name evidence="18" type="ORF">TVAG_270990</name>
</gene>
<dbReference type="AlphaFoldDB" id="A2EA68"/>
<dbReference type="Pfam" id="PF23953">
    <property type="entry name" value="TPR_COPA_B"/>
    <property type="match status" value="1"/>
</dbReference>
<dbReference type="Pfam" id="PF04053">
    <property type="entry name" value="B-prop_COPA_B_2nd"/>
    <property type="match status" value="1"/>
</dbReference>
<dbReference type="Pfam" id="PF00400">
    <property type="entry name" value="WD40"/>
    <property type="match status" value="5"/>
</dbReference>
<evidence type="ECO:0000259" key="15">
    <source>
        <dbReference type="Pfam" id="PF04053"/>
    </source>
</evidence>
<dbReference type="OMA" id="ERYWIMA"/>
<reference evidence="18" key="1">
    <citation type="submission" date="2006-10" db="EMBL/GenBank/DDBJ databases">
        <authorList>
            <person name="Amadeo P."/>
            <person name="Zhao Q."/>
            <person name="Wortman J."/>
            <person name="Fraser-Liggett C."/>
            <person name="Carlton J."/>
        </authorList>
    </citation>
    <scope>NUCLEOTIDE SEQUENCE</scope>
    <source>
        <strain evidence="18">G3</strain>
    </source>
</reference>
<dbReference type="SMR" id="A2EA68"/>
<feature type="domain" description="Coatomer alpha subunit C-terminal" evidence="16">
    <location>
        <begin position="804"/>
        <end position="1156"/>
    </location>
</feature>
<keyword evidence="4" id="KW-0963">Cytoplasm</keyword>
<dbReference type="InterPro" id="IPR006692">
    <property type="entry name" value="Beta-prop_COPA/B_2nd"/>
</dbReference>
<dbReference type="Pfam" id="PF06957">
    <property type="entry name" value="COPI_C"/>
    <property type="match status" value="1"/>
</dbReference>
<dbReference type="VEuPathDB" id="TrichDB:TVAG_270990"/>
<dbReference type="InParanoid" id="A2EA68"/>
<dbReference type="InterPro" id="IPR050844">
    <property type="entry name" value="Coatomer_complex_subunit"/>
</dbReference>
<dbReference type="GO" id="GO:0006888">
    <property type="term" value="P:endoplasmic reticulum to Golgi vesicle-mediated transport"/>
    <property type="evidence" value="ECO:0000318"/>
    <property type="project" value="GO_Central"/>
</dbReference>
<dbReference type="Gene3D" id="2.130.10.10">
    <property type="entry name" value="YVTN repeat-like/Quinoprotein amine dehydrogenase"/>
    <property type="match status" value="1"/>
</dbReference>
<dbReference type="VEuPathDB" id="TrichDB:TVAGG3_0167060"/>
<keyword evidence="3" id="KW-0813">Transport</keyword>
<feature type="repeat" description="WD" evidence="13">
    <location>
        <begin position="134"/>
        <end position="169"/>
    </location>
</feature>
<feature type="domain" description="COPA/B TPR" evidence="17">
    <location>
        <begin position="591"/>
        <end position="707"/>
    </location>
</feature>
<dbReference type="InterPro" id="IPR036322">
    <property type="entry name" value="WD40_repeat_dom_sf"/>
</dbReference>
<dbReference type="FunFam" id="2.130.10.10:FF:000016">
    <property type="entry name" value="Coatomer alpha subunit, putative"/>
    <property type="match status" value="1"/>
</dbReference>
<dbReference type="PROSITE" id="PS00678">
    <property type="entry name" value="WD_REPEATS_1"/>
    <property type="match status" value="1"/>
</dbReference>
<feature type="compositionally biased region" description="Acidic residues" evidence="14">
    <location>
        <begin position="803"/>
        <end position="815"/>
    </location>
</feature>
<dbReference type="PROSITE" id="PS50082">
    <property type="entry name" value="WD_REPEATS_2"/>
    <property type="match status" value="4"/>
</dbReference>
<dbReference type="SUPFAM" id="SSF50978">
    <property type="entry name" value="WD40 repeat-like"/>
    <property type="match status" value="1"/>
</dbReference>
<feature type="region of interest" description="Disordered" evidence="14">
    <location>
        <begin position="822"/>
        <end position="841"/>
    </location>
</feature>
<dbReference type="Proteomes" id="UP000001542">
    <property type="component" value="Unassembled WGS sequence"/>
</dbReference>
<evidence type="ECO:0000256" key="11">
    <source>
        <dbReference type="ARBA" id="ARBA00025536"/>
    </source>
</evidence>
<dbReference type="PRINTS" id="PR00320">
    <property type="entry name" value="GPROTEINBRPT"/>
</dbReference>
<name>A2EA68_TRIV3</name>
<dbReference type="GO" id="GO:0006886">
    <property type="term" value="P:intracellular protein transport"/>
    <property type="evidence" value="ECO:0000318"/>
    <property type="project" value="GO_Central"/>
</dbReference>
<sequence length="1157" mass="128756">MSKMHVKLEIQSGRVKSLCFHDSRPWLLASFHTGEIIIYDYEVGVEIQRYNEFTVPVRTACFHPSLPLFAAGADDTCIKIFNYDEQRCIATFTEHLDYIRTVQFHPTKPFLVSASDDQTIRIWNYETNLCLTSISGHNHYVMSAFFHPTLPLVLSASLDDSVRVWDISSLFNDGQSSGGIFSITDAVMKFTQEEHTAGVNWAAWHPNKPMAVSCSDDESVKIWRIVETEMSLVATLRGHTGNISCACFMPNMDLVLSCSEDQTVRVWDSKRFVHLSKYKSEGNRFWCVAAHPVKPIFAAGHDNGLVIYSVTKNAPAYDTVDGNIYYYKENAIRAYNIKDESDGVTGYIKQRSSTSRQSPIDPKPTTVSYNPTHKVFLVGYPDRIEIVPANGKPGDDNQVIQGFNPVWIGRNQFVFQTDSQTQNISLREIGGSSTSTLTLKCRKIFPGPPGTIFGTDGETLFRYDIMRRSQISQTHLSNIKNIIMSPDRKHIGMLTSTDVIISDIDFNNITKVTEVVKTKSGVWFDSNVFVYSTRTHVKYLLINGEGGTLKSTPQTLYVAAISDKLYGLNIQDTVRKFPIDTLEIKFRLAIMENRIDAVVATLRSAKVCSTSIIDYLHKHGHPEIAVQFVHQPRAKFDLAMESGNLELGVDAATELADPVIWDRIADEAMAQGRFTVAEQAFKKSGNMERLAFLYLISGQTQKLNSLKVDDSLSLQRAIWSNDFKTEAILLHDVAPSIAYIAADGDDSLQSSIQVPDEIKDELKKFAKHEITSSPLKTVEKLEDWPTLYINRPKYVVTPGSQHDDDDDVENDDEENGWNFNEEAAEAKEENGEEDDDEENGWDMDDIQFDVTASPGQGAAAGFIVPSPGQSVSSQWMEGVEIAGQYAAAGEFGLALQVLSEQIALINAEPLKEHFVASYIASHVSIPALACAPPIISPLTAKFLKRKAPSPYFSIERMEKMIEEGSKLMTKGKFNAAKSIFLSLLQSIPIASVSTVEEQRKVIDAVEICRKYVIAAMLGIAQNSIKKPDKRKLEYLLYIYALKLDEKMQNIALNLAVNIATTLGCFKTALMFATDERTRKVIESKSQGNKTDAVKVDFTPVGNFEVCCNELVQIPIGEQKVSCPFCGATYKASHANELCSVCQLSKVGGIGTGLKINN</sequence>
<evidence type="ECO:0000259" key="16">
    <source>
        <dbReference type="Pfam" id="PF06957"/>
    </source>
</evidence>
<dbReference type="GO" id="GO:0030126">
    <property type="term" value="C:COPI vesicle coat"/>
    <property type="evidence" value="ECO:0000318"/>
    <property type="project" value="GO_Central"/>
</dbReference>
<evidence type="ECO:0000256" key="10">
    <source>
        <dbReference type="ARBA" id="ARBA00023136"/>
    </source>
</evidence>
<evidence type="ECO:0000313" key="18">
    <source>
        <dbReference type="EMBL" id="EAY10408.1"/>
    </source>
</evidence>
<dbReference type="GO" id="GO:0000139">
    <property type="term" value="C:Golgi membrane"/>
    <property type="evidence" value="ECO:0007669"/>
    <property type="project" value="UniProtKB-SubCell"/>
</dbReference>
<dbReference type="SMART" id="SM00320">
    <property type="entry name" value="WD40"/>
    <property type="match status" value="7"/>
</dbReference>
<dbReference type="PANTHER" id="PTHR19876">
    <property type="entry name" value="COATOMER"/>
    <property type="match status" value="1"/>
</dbReference>
<dbReference type="InterPro" id="IPR019775">
    <property type="entry name" value="WD40_repeat_CS"/>
</dbReference>
<evidence type="ECO:0000256" key="1">
    <source>
        <dbReference type="ARBA" id="ARBA00004255"/>
    </source>
</evidence>
<comment type="function">
    <text evidence="11">The coatomer is a cytosolic protein complex that binds to dilysine motifs and reversibly associates with Golgi non-clathrin-coated vesicles, which further mediate biosynthetic protein transport from the ER, via the Golgi up to the trans Golgi network. Coatomer complex is required for budding from Golgi membranes, and is essential for the retrograde Golgi-to-ER transport of dilysine-tagged proteins.</text>
</comment>
<dbReference type="STRING" id="5722.A2EA68"/>
<keyword evidence="19" id="KW-1185">Reference proteome</keyword>
<feature type="repeat" description="WD" evidence="13">
    <location>
        <begin position="92"/>
        <end position="133"/>
    </location>
</feature>
<evidence type="ECO:0000256" key="12">
    <source>
        <dbReference type="ARBA" id="ARBA00032920"/>
    </source>
</evidence>
<feature type="region of interest" description="Disordered" evidence="14">
    <location>
        <begin position="795"/>
        <end position="815"/>
    </location>
</feature>
<proteinExistence type="predicted"/>
<dbReference type="GO" id="GO:0006891">
    <property type="term" value="P:intra-Golgi vesicle-mediated transport"/>
    <property type="evidence" value="ECO:0000318"/>
    <property type="project" value="GO_Central"/>
</dbReference>
<evidence type="ECO:0000313" key="19">
    <source>
        <dbReference type="Proteomes" id="UP000001542"/>
    </source>
</evidence>
<evidence type="ECO:0000256" key="8">
    <source>
        <dbReference type="ARBA" id="ARBA00022927"/>
    </source>
</evidence>
<comment type="subcellular location">
    <subcellularLocation>
        <location evidence="2">Cytoplasm</location>
    </subcellularLocation>
    <subcellularLocation>
        <location evidence="1">Golgi apparatus membrane</location>
        <topology evidence="1">Peripheral membrane protein</topology>
        <orientation evidence="1">Cytoplasmic side</orientation>
    </subcellularLocation>
</comment>
<dbReference type="InterPro" id="IPR001680">
    <property type="entry name" value="WD40_rpt"/>
</dbReference>